<organism evidence="2 3">
    <name type="scientific">Paramicrosporidium saccamoebae</name>
    <dbReference type="NCBI Taxonomy" id="1246581"/>
    <lineage>
        <taxon>Eukaryota</taxon>
        <taxon>Fungi</taxon>
        <taxon>Fungi incertae sedis</taxon>
        <taxon>Cryptomycota</taxon>
        <taxon>Cryptomycota incertae sedis</taxon>
        <taxon>Paramicrosporidium</taxon>
    </lineage>
</organism>
<evidence type="ECO:0000313" key="2">
    <source>
        <dbReference type="EMBL" id="PJF18984.1"/>
    </source>
</evidence>
<feature type="chain" id="PRO_5014117880" evidence="1">
    <location>
        <begin position="18"/>
        <end position="527"/>
    </location>
</feature>
<reference evidence="2 3" key="1">
    <citation type="submission" date="2016-10" db="EMBL/GenBank/DDBJ databases">
        <title>The genome of Paramicrosporidium saccamoebae is the missing link in understanding Cryptomycota and Microsporidia evolution.</title>
        <authorList>
            <person name="Quandt C.A."/>
            <person name="Beaudet D."/>
            <person name="Corsaro D."/>
            <person name="Michel R."/>
            <person name="Corradi N."/>
            <person name="James T."/>
        </authorList>
    </citation>
    <scope>NUCLEOTIDE SEQUENCE [LARGE SCALE GENOMIC DNA]</scope>
    <source>
        <strain evidence="2 3">KSL3</strain>
    </source>
</reference>
<dbReference type="AlphaFoldDB" id="A0A2H9TMM2"/>
<protein>
    <submittedName>
        <fullName evidence="2">Uncharacterized protein</fullName>
    </submittedName>
</protein>
<keyword evidence="1" id="KW-0732">Signal</keyword>
<accession>A0A2H9TMM2</accession>
<dbReference type="Proteomes" id="UP000240830">
    <property type="component" value="Unassembled WGS sequence"/>
</dbReference>
<name>A0A2H9TMM2_9FUNG</name>
<feature type="signal peptide" evidence="1">
    <location>
        <begin position="1"/>
        <end position="17"/>
    </location>
</feature>
<dbReference type="EMBL" id="MTSL01000090">
    <property type="protein sequence ID" value="PJF18984.1"/>
    <property type="molecule type" value="Genomic_DNA"/>
</dbReference>
<evidence type="ECO:0000256" key="1">
    <source>
        <dbReference type="SAM" id="SignalP"/>
    </source>
</evidence>
<comment type="caution">
    <text evidence="2">The sequence shown here is derived from an EMBL/GenBank/DDBJ whole genome shotgun (WGS) entry which is preliminary data.</text>
</comment>
<evidence type="ECO:0000313" key="3">
    <source>
        <dbReference type="Proteomes" id="UP000240830"/>
    </source>
</evidence>
<keyword evidence="3" id="KW-1185">Reference proteome</keyword>
<gene>
    <name evidence="2" type="ORF">PSACC_01194</name>
</gene>
<sequence>MIIQSIIRFLIVTQLCGTVIPSAVNCSVHPVGVIEEFNKVYEQCKEAPSVRCLSQLEPFHDVFAGEQPETLQTLAETFLLLDDNDDMVLKSAKRWVCFSVVERHLAGGAEFTVDDFEILLNATGTDQSVLNMVMRIMSSSVGQLLVRQIQISGNQFVSLSMNLQSRLVGQFSSVIQSAVLKDWIMSIVVFLGQERLLSALLVEYLERGEEDGTFMDALIIAVLQLQFSCDKGDWRNSGPFARFYRVLVEDAADFLVNFGGTLPPNMSGAVAMMFLNRSLLNTTSPNLESNPILGLKLLQSPKEAFTILDFYLTMTNFGPYLFDAAADFAQRRSRVVSLINDVAEDLLCEENGLAEGASSEAIRMYALKRSLEENSYRLVHLLLTDPTENGLVLSTEKIGSLIWGCDHCALAVTQLLTFAANGEIEVPENANSDVLAIVQLFAMVQTRTPPCDSSEVVKAPSLLASKSNPAVFRAYLLFSFGITLRHSVSLGTAKQSPAAILKAANAIITDFCQNRLRSGKNITLITS</sequence>
<proteinExistence type="predicted"/>